<keyword evidence="12" id="KW-1185">Reference proteome</keyword>
<dbReference type="Proteomes" id="UP000092598">
    <property type="component" value="Chromosome"/>
</dbReference>
<feature type="transmembrane region" description="Helical" evidence="9">
    <location>
        <begin position="114"/>
        <end position="136"/>
    </location>
</feature>
<keyword evidence="9" id="KW-0472">Membrane</keyword>
<keyword evidence="8" id="KW-0902">Two-component regulatory system</keyword>
<dbReference type="InterPro" id="IPR050482">
    <property type="entry name" value="Sensor_HK_TwoCompSys"/>
</dbReference>
<dbReference type="InterPro" id="IPR025828">
    <property type="entry name" value="Put_sensor_dom"/>
</dbReference>
<evidence type="ECO:0000313" key="12">
    <source>
        <dbReference type="Proteomes" id="UP000092598"/>
    </source>
</evidence>
<protein>
    <recommendedName>
        <fullName evidence="2">histidine kinase</fullName>
        <ecNumber evidence="2">2.7.13.3</ecNumber>
    </recommendedName>
</protein>
<dbReference type="RefSeq" id="WP_067443928.1">
    <property type="nucleotide sequence ID" value="NZ_CP016438.1"/>
</dbReference>
<proteinExistence type="predicted"/>
<feature type="transmembrane region" description="Helical" evidence="9">
    <location>
        <begin position="179"/>
        <end position="200"/>
    </location>
</feature>
<evidence type="ECO:0000256" key="8">
    <source>
        <dbReference type="ARBA" id="ARBA00023012"/>
    </source>
</evidence>
<name>A0A1B1MPI1_STRLN</name>
<dbReference type="PANTHER" id="PTHR24421:SF10">
    <property type="entry name" value="NITRATE_NITRITE SENSOR PROTEIN NARQ"/>
    <property type="match status" value="1"/>
</dbReference>
<evidence type="ECO:0000256" key="2">
    <source>
        <dbReference type="ARBA" id="ARBA00012438"/>
    </source>
</evidence>
<dbReference type="Gene3D" id="1.20.5.1930">
    <property type="match status" value="1"/>
</dbReference>
<dbReference type="InterPro" id="IPR003594">
    <property type="entry name" value="HATPase_dom"/>
</dbReference>
<keyword evidence="6 11" id="KW-0418">Kinase</keyword>
<dbReference type="EC" id="2.7.13.3" evidence="2"/>
<keyword evidence="5" id="KW-0547">Nucleotide-binding</keyword>
<evidence type="ECO:0000256" key="3">
    <source>
        <dbReference type="ARBA" id="ARBA00022553"/>
    </source>
</evidence>
<dbReference type="InterPro" id="IPR036890">
    <property type="entry name" value="HATPase_C_sf"/>
</dbReference>
<dbReference type="GO" id="GO:0005524">
    <property type="term" value="F:ATP binding"/>
    <property type="evidence" value="ECO:0007669"/>
    <property type="project" value="UniProtKB-KW"/>
</dbReference>
<feature type="transmembrane region" description="Helical" evidence="9">
    <location>
        <begin position="48"/>
        <end position="67"/>
    </location>
</feature>
<keyword evidence="3" id="KW-0597">Phosphoprotein</keyword>
<dbReference type="AlphaFoldDB" id="A0A1B1MPI1"/>
<comment type="catalytic activity">
    <reaction evidence="1">
        <text>ATP + protein L-histidine = ADP + protein N-phospho-L-histidine.</text>
        <dbReference type="EC" id="2.7.13.3"/>
    </reaction>
</comment>
<dbReference type="Pfam" id="PF02518">
    <property type="entry name" value="HATPase_c"/>
    <property type="match status" value="1"/>
</dbReference>
<sequence>MQPRAVLRAPFTRRAWFEAAYCLAAFPLAVLGFVVTLVPLALGAALTATLVGAVLGLVLLVGVLVLARLSASLHRGLAARLLGERTAPPPPFRRGQGIGGRIDARLRDVTAWRAIGYVLARLPVAALGAYGVAWWITALLNLTLPLRWVFGGRTAGGIPMLTPLPAGGTPHISTWPGTLVSVAAGAATLLAAPWLVRAAVAADRRLRHALLGPGELTQRVRALEETRALAVDDATARLRRLERDLHDGPQVRLVAVALSLDMAREKLADQDGPISDPDGVRRLVATAHRSAAETLSELRDLSRGLHPPALDEGLPDALATLAARSALPVELSAEVPVRPTQAIETMAYYCVAELLANAAKHSGARRAVVTVTQRDDALRLRVTDDGSGGARVLAGGGLAGLHQRIRTVDGRLHISSPEGGPTAITVVLPPHA</sequence>
<dbReference type="EMBL" id="CP016438">
    <property type="protein sequence ID" value="ANS70463.1"/>
    <property type="molecule type" value="Genomic_DNA"/>
</dbReference>
<evidence type="ECO:0000256" key="7">
    <source>
        <dbReference type="ARBA" id="ARBA00022840"/>
    </source>
</evidence>
<dbReference type="CDD" id="cd16917">
    <property type="entry name" value="HATPase_UhpB-NarQ-NarX-like"/>
    <property type="match status" value="1"/>
</dbReference>
<evidence type="ECO:0000256" key="5">
    <source>
        <dbReference type="ARBA" id="ARBA00022741"/>
    </source>
</evidence>
<dbReference type="SMART" id="SM00387">
    <property type="entry name" value="HATPase_c"/>
    <property type="match status" value="1"/>
</dbReference>
<accession>A0A1B1MPI1</accession>
<dbReference type="KEGG" id="sls:SLINC_8239"/>
<dbReference type="Pfam" id="PF07730">
    <property type="entry name" value="HisKA_3"/>
    <property type="match status" value="1"/>
</dbReference>
<dbReference type="GO" id="GO:0016020">
    <property type="term" value="C:membrane"/>
    <property type="evidence" value="ECO:0007669"/>
    <property type="project" value="InterPro"/>
</dbReference>
<keyword evidence="4" id="KW-0808">Transferase</keyword>
<dbReference type="GO" id="GO:0000155">
    <property type="term" value="F:phosphorelay sensor kinase activity"/>
    <property type="evidence" value="ECO:0007669"/>
    <property type="project" value="InterPro"/>
</dbReference>
<keyword evidence="9" id="KW-1133">Transmembrane helix</keyword>
<evidence type="ECO:0000313" key="11">
    <source>
        <dbReference type="EMBL" id="ANS70463.1"/>
    </source>
</evidence>
<evidence type="ECO:0000256" key="1">
    <source>
        <dbReference type="ARBA" id="ARBA00000085"/>
    </source>
</evidence>
<feature type="transmembrane region" description="Helical" evidence="9">
    <location>
        <begin position="21"/>
        <end position="42"/>
    </location>
</feature>
<dbReference type="InterPro" id="IPR011712">
    <property type="entry name" value="Sig_transdc_His_kin_sub3_dim/P"/>
</dbReference>
<dbReference type="Pfam" id="PF13796">
    <property type="entry name" value="Sensor"/>
    <property type="match status" value="1"/>
</dbReference>
<dbReference type="STRING" id="1915.SLINC_8239"/>
<dbReference type="SUPFAM" id="SSF55874">
    <property type="entry name" value="ATPase domain of HSP90 chaperone/DNA topoisomerase II/histidine kinase"/>
    <property type="match status" value="1"/>
</dbReference>
<evidence type="ECO:0000256" key="6">
    <source>
        <dbReference type="ARBA" id="ARBA00022777"/>
    </source>
</evidence>
<evidence type="ECO:0000259" key="10">
    <source>
        <dbReference type="SMART" id="SM00387"/>
    </source>
</evidence>
<evidence type="ECO:0000256" key="4">
    <source>
        <dbReference type="ARBA" id="ARBA00022679"/>
    </source>
</evidence>
<keyword evidence="7" id="KW-0067">ATP-binding</keyword>
<organism evidence="11 12">
    <name type="scientific">Streptomyces lincolnensis</name>
    <dbReference type="NCBI Taxonomy" id="1915"/>
    <lineage>
        <taxon>Bacteria</taxon>
        <taxon>Bacillati</taxon>
        <taxon>Actinomycetota</taxon>
        <taxon>Actinomycetes</taxon>
        <taxon>Kitasatosporales</taxon>
        <taxon>Streptomycetaceae</taxon>
        <taxon>Streptomyces</taxon>
    </lineage>
</organism>
<dbReference type="PANTHER" id="PTHR24421">
    <property type="entry name" value="NITRATE/NITRITE SENSOR PROTEIN NARX-RELATED"/>
    <property type="match status" value="1"/>
</dbReference>
<dbReference type="Gene3D" id="3.30.565.10">
    <property type="entry name" value="Histidine kinase-like ATPase, C-terminal domain"/>
    <property type="match status" value="1"/>
</dbReference>
<reference evidence="11 12" key="1">
    <citation type="submission" date="2016-07" db="EMBL/GenBank/DDBJ databases">
        <title>Enhancement of antibiotic productionsby engineered nitrateutilization in actinobacteria.</title>
        <authorList>
            <person name="Meng S.C."/>
        </authorList>
    </citation>
    <scope>NUCLEOTIDE SEQUENCE [LARGE SCALE GENOMIC DNA]</scope>
    <source>
        <strain evidence="11 12">NRRL 2936</strain>
    </source>
</reference>
<dbReference type="GO" id="GO:0046983">
    <property type="term" value="F:protein dimerization activity"/>
    <property type="evidence" value="ECO:0007669"/>
    <property type="project" value="InterPro"/>
</dbReference>
<evidence type="ECO:0000256" key="9">
    <source>
        <dbReference type="SAM" id="Phobius"/>
    </source>
</evidence>
<gene>
    <name evidence="11" type="ORF">SLINC_8239</name>
</gene>
<feature type="domain" description="Histidine kinase/HSP90-like ATPase" evidence="10">
    <location>
        <begin position="342"/>
        <end position="432"/>
    </location>
</feature>
<keyword evidence="9" id="KW-0812">Transmembrane</keyword>